<name>A0AAD9V039_ACRCE</name>
<evidence type="ECO:0000313" key="2">
    <source>
        <dbReference type="Proteomes" id="UP001249851"/>
    </source>
</evidence>
<comment type="caution">
    <text evidence="1">The sequence shown here is derived from an EMBL/GenBank/DDBJ whole genome shotgun (WGS) entry which is preliminary data.</text>
</comment>
<accession>A0AAD9V039</accession>
<reference evidence="1" key="2">
    <citation type="journal article" date="2023" name="Science">
        <title>Genomic signatures of disease resistance in endangered staghorn corals.</title>
        <authorList>
            <person name="Vollmer S.V."/>
            <person name="Selwyn J.D."/>
            <person name="Despard B.A."/>
            <person name="Roesel C.L."/>
        </authorList>
    </citation>
    <scope>NUCLEOTIDE SEQUENCE</scope>
    <source>
        <strain evidence="1">K2</strain>
    </source>
</reference>
<dbReference type="EMBL" id="JARQWQ010000057">
    <property type="protein sequence ID" value="KAK2556276.1"/>
    <property type="molecule type" value="Genomic_DNA"/>
</dbReference>
<gene>
    <name evidence="1" type="ORF">P5673_021910</name>
</gene>
<protein>
    <submittedName>
        <fullName evidence="1">Uncharacterized protein</fullName>
    </submittedName>
</protein>
<sequence length="201" mass="22905">MAWILSPEPDMDVHLPVQSVQELILSPEFLQELITNYLLEKLKISQDQKLPVSAMTERQRESTTWHVLRKGRLTASNFGYSLKAKRVTPSLIKRVLGVFKQSTGGKATSKKQSKSSLQYPNTKLSIDVQYTRTESDRLGYATVRLSGSPIARDLEKYTEVFTEGVKCWRIDSIGHVRTRPISLCVGSTEQKSDRDRLRKIH</sequence>
<keyword evidence="2" id="KW-1185">Reference proteome</keyword>
<organism evidence="1 2">
    <name type="scientific">Acropora cervicornis</name>
    <name type="common">Staghorn coral</name>
    <dbReference type="NCBI Taxonomy" id="6130"/>
    <lineage>
        <taxon>Eukaryota</taxon>
        <taxon>Metazoa</taxon>
        <taxon>Cnidaria</taxon>
        <taxon>Anthozoa</taxon>
        <taxon>Hexacorallia</taxon>
        <taxon>Scleractinia</taxon>
        <taxon>Astrocoeniina</taxon>
        <taxon>Acroporidae</taxon>
        <taxon>Acropora</taxon>
    </lineage>
</organism>
<proteinExistence type="predicted"/>
<dbReference type="InterPro" id="IPR011604">
    <property type="entry name" value="PDDEXK-like_dom_sf"/>
</dbReference>
<evidence type="ECO:0000313" key="1">
    <source>
        <dbReference type="EMBL" id="KAK2556276.1"/>
    </source>
</evidence>
<dbReference type="Gene3D" id="3.90.320.10">
    <property type="match status" value="1"/>
</dbReference>
<dbReference type="Proteomes" id="UP001249851">
    <property type="component" value="Unassembled WGS sequence"/>
</dbReference>
<dbReference type="AlphaFoldDB" id="A0AAD9V039"/>
<reference evidence="1" key="1">
    <citation type="journal article" date="2023" name="G3 (Bethesda)">
        <title>Whole genome assembly and annotation of the endangered Caribbean coral Acropora cervicornis.</title>
        <authorList>
            <person name="Selwyn J.D."/>
            <person name="Vollmer S.V."/>
        </authorList>
    </citation>
    <scope>NUCLEOTIDE SEQUENCE</scope>
    <source>
        <strain evidence="1">K2</strain>
    </source>
</reference>